<evidence type="ECO:0000256" key="4">
    <source>
        <dbReference type="ARBA" id="ARBA00023002"/>
    </source>
</evidence>
<dbReference type="SUPFAM" id="SSF48264">
    <property type="entry name" value="Cytochrome P450"/>
    <property type="match status" value="1"/>
</dbReference>
<reference evidence="9" key="1">
    <citation type="submission" date="2016-10" db="EMBL/GenBank/DDBJ databases">
        <authorList>
            <person name="Varghese N."/>
            <person name="Submissions S."/>
        </authorList>
    </citation>
    <scope>NUCLEOTIDE SEQUENCE [LARGE SCALE GENOMIC DNA]</scope>
    <source>
        <strain evidence="9">ATCC 25963</strain>
    </source>
</reference>
<keyword evidence="9" id="KW-1185">Reference proteome</keyword>
<dbReference type="PRINTS" id="PR00359">
    <property type="entry name" value="BP450"/>
</dbReference>
<sequence length="387" mass="43039">MSFFSPAMRRDPYPLYDQLRRDSPLHHVEPTDLWLVLDHAGAKRALADHEAFGSAVAPGSSVEHWLIFSDPPRHARLRALIMRAFTARAVAALEPRIRELSRALLDRVVARGELELVADYALPLPLMVIAEMLGAPTDDYDRLRRWSDVMLGLSLTLTGGDAAQQAQSAYAAVTDEMRAYVEVLLAERRAVPRDDLLTGLQAAEIAGERLSLAEILGFFQLLLVAGHETTTNLLGNAVLAFIDHPDQRELLLHRRELLAPAIEEVLRHRSPVQAVFRVTRRAVALHGRTIPAGKQVLPMLGAANRDPAVFTAPGRFDITRDPNPHLAFGHGGHFCIGAPLSRLEARIALPDLLLRLPNLRLAHDEPWPPRQALHVHGPERLRLRFDP</sequence>
<evidence type="ECO:0000313" key="8">
    <source>
        <dbReference type="EMBL" id="SFF22676.1"/>
    </source>
</evidence>
<dbReference type="GO" id="GO:0020037">
    <property type="term" value="F:heme binding"/>
    <property type="evidence" value="ECO:0007669"/>
    <property type="project" value="InterPro"/>
</dbReference>
<keyword evidence="6 7" id="KW-0503">Monooxygenase</keyword>
<accession>A0A1I2H1I7</accession>
<evidence type="ECO:0000313" key="9">
    <source>
        <dbReference type="Proteomes" id="UP000199400"/>
    </source>
</evidence>
<proteinExistence type="inferred from homology"/>
<organism evidence="8 9">
    <name type="scientific">Nannocystis exedens</name>
    <dbReference type="NCBI Taxonomy" id="54"/>
    <lineage>
        <taxon>Bacteria</taxon>
        <taxon>Pseudomonadati</taxon>
        <taxon>Myxococcota</taxon>
        <taxon>Polyangia</taxon>
        <taxon>Nannocystales</taxon>
        <taxon>Nannocystaceae</taxon>
        <taxon>Nannocystis</taxon>
    </lineage>
</organism>
<dbReference type="PANTHER" id="PTHR46696">
    <property type="entry name" value="P450, PUTATIVE (EUROFUNG)-RELATED"/>
    <property type="match status" value="1"/>
</dbReference>
<keyword evidence="2 7" id="KW-0349">Heme</keyword>
<name>A0A1I2H1I7_9BACT</name>
<evidence type="ECO:0000256" key="6">
    <source>
        <dbReference type="ARBA" id="ARBA00023033"/>
    </source>
</evidence>
<dbReference type="STRING" id="54.SAMN02745121_07615"/>
<dbReference type="InterPro" id="IPR002397">
    <property type="entry name" value="Cyt_P450_B"/>
</dbReference>
<comment type="similarity">
    <text evidence="1 7">Belongs to the cytochrome P450 family.</text>
</comment>
<dbReference type="Gene3D" id="1.10.630.10">
    <property type="entry name" value="Cytochrome P450"/>
    <property type="match status" value="1"/>
</dbReference>
<keyword evidence="4 7" id="KW-0560">Oxidoreductase</keyword>
<protein>
    <submittedName>
        <fullName evidence="8">Cytochrome P450</fullName>
    </submittedName>
</protein>
<dbReference type="GO" id="GO:0016705">
    <property type="term" value="F:oxidoreductase activity, acting on paired donors, with incorporation or reduction of molecular oxygen"/>
    <property type="evidence" value="ECO:0007669"/>
    <property type="project" value="InterPro"/>
</dbReference>
<dbReference type="RefSeq" id="WP_096327134.1">
    <property type="nucleotide sequence ID" value="NZ_FOMX01000036.1"/>
</dbReference>
<dbReference type="GO" id="GO:0004497">
    <property type="term" value="F:monooxygenase activity"/>
    <property type="evidence" value="ECO:0007669"/>
    <property type="project" value="UniProtKB-KW"/>
</dbReference>
<dbReference type="PROSITE" id="PS00086">
    <property type="entry name" value="CYTOCHROME_P450"/>
    <property type="match status" value="1"/>
</dbReference>
<dbReference type="InterPro" id="IPR001128">
    <property type="entry name" value="Cyt_P450"/>
</dbReference>
<dbReference type="GO" id="GO:0005506">
    <property type="term" value="F:iron ion binding"/>
    <property type="evidence" value="ECO:0007669"/>
    <property type="project" value="InterPro"/>
</dbReference>
<dbReference type="OrthoDB" id="4511384at2"/>
<evidence type="ECO:0000256" key="1">
    <source>
        <dbReference type="ARBA" id="ARBA00010617"/>
    </source>
</evidence>
<dbReference type="AlphaFoldDB" id="A0A1I2H1I7"/>
<dbReference type="Pfam" id="PF00067">
    <property type="entry name" value="p450"/>
    <property type="match status" value="1"/>
</dbReference>
<dbReference type="InterPro" id="IPR017972">
    <property type="entry name" value="Cyt_P450_CS"/>
</dbReference>
<keyword evidence="3 7" id="KW-0479">Metal-binding</keyword>
<dbReference type="PANTHER" id="PTHR46696:SF4">
    <property type="entry name" value="BIOTIN BIOSYNTHESIS CYTOCHROME P450"/>
    <property type="match status" value="1"/>
</dbReference>
<evidence type="ECO:0000256" key="5">
    <source>
        <dbReference type="ARBA" id="ARBA00023004"/>
    </source>
</evidence>
<dbReference type="Proteomes" id="UP000199400">
    <property type="component" value="Unassembled WGS sequence"/>
</dbReference>
<dbReference type="InterPro" id="IPR036396">
    <property type="entry name" value="Cyt_P450_sf"/>
</dbReference>
<gene>
    <name evidence="8" type="ORF">SAMN02745121_07615</name>
</gene>
<evidence type="ECO:0000256" key="7">
    <source>
        <dbReference type="RuleBase" id="RU000461"/>
    </source>
</evidence>
<evidence type="ECO:0000256" key="2">
    <source>
        <dbReference type="ARBA" id="ARBA00022617"/>
    </source>
</evidence>
<dbReference type="EMBL" id="FOMX01000036">
    <property type="protein sequence ID" value="SFF22676.1"/>
    <property type="molecule type" value="Genomic_DNA"/>
</dbReference>
<evidence type="ECO:0000256" key="3">
    <source>
        <dbReference type="ARBA" id="ARBA00022723"/>
    </source>
</evidence>
<keyword evidence="5 7" id="KW-0408">Iron</keyword>
<dbReference type="FunFam" id="1.10.630.10:FF:000018">
    <property type="entry name" value="Cytochrome P450 monooxygenase"/>
    <property type="match status" value="1"/>
</dbReference>